<dbReference type="EMBL" id="LN831790">
    <property type="protein sequence ID" value="CQR59762.1"/>
    <property type="molecule type" value="Genomic_DNA"/>
</dbReference>
<feature type="compositionally biased region" description="Low complexity" evidence="1">
    <location>
        <begin position="151"/>
        <end position="165"/>
    </location>
</feature>
<dbReference type="CDD" id="cd00093">
    <property type="entry name" value="HTH_XRE"/>
    <property type="match status" value="1"/>
</dbReference>
<dbReference type="Proteomes" id="UP000035016">
    <property type="component" value="Chromosome Chromosome"/>
</dbReference>
<feature type="region of interest" description="Disordered" evidence="1">
    <location>
        <begin position="92"/>
        <end position="165"/>
    </location>
</feature>
<name>A0A0F7VQN1_STRLW</name>
<keyword evidence="2" id="KW-0812">Transmembrane</keyword>
<feature type="compositionally biased region" description="Basic and acidic residues" evidence="1">
    <location>
        <begin position="203"/>
        <end position="214"/>
    </location>
</feature>
<evidence type="ECO:0000256" key="1">
    <source>
        <dbReference type="SAM" id="MobiDB-lite"/>
    </source>
</evidence>
<organism evidence="3 4">
    <name type="scientific">Streptomyces leeuwenhoekii</name>
    <dbReference type="NCBI Taxonomy" id="1437453"/>
    <lineage>
        <taxon>Bacteria</taxon>
        <taxon>Bacillati</taxon>
        <taxon>Actinomycetota</taxon>
        <taxon>Actinomycetes</taxon>
        <taxon>Kitasatosporales</taxon>
        <taxon>Streptomycetaceae</taxon>
        <taxon>Streptomyces</taxon>
    </lineage>
</organism>
<evidence type="ECO:0008006" key="5">
    <source>
        <dbReference type="Google" id="ProtNLM"/>
    </source>
</evidence>
<evidence type="ECO:0000256" key="2">
    <source>
        <dbReference type="SAM" id="Phobius"/>
    </source>
</evidence>
<protein>
    <recommendedName>
        <fullName evidence="5">DUF2690 domain-containing protein</fullName>
    </recommendedName>
</protein>
<feature type="region of interest" description="Disordered" evidence="1">
    <location>
        <begin position="203"/>
        <end position="235"/>
    </location>
</feature>
<dbReference type="InterPro" id="IPR021224">
    <property type="entry name" value="DUF2690"/>
</dbReference>
<dbReference type="AlphaFoldDB" id="A0A0F7VQN1"/>
<evidence type="ECO:0000313" key="3">
    <source>
        <dbReference type="EMBL" id="CQR59762.1"/>
    </source>
</evidence>
<sequence length="363" mass="37903">MGVAEHEPAKAAKQQLARLLRNWWEQDPGKITQEALARRITERGVRTSQEMLSRYLHRTRPTLARPDVIRVMHQVLGRAPQELRTALALHGEASAQPAGNRPSAPQPVTADATEPPPAPGRPDAATAPAAPEAPAVVAAPAPRTGPPPVTGTPLTTGAPPAAGRPARLTAALRARRPWLAAALAALATGACVLTAAVTFGGKDGSDADRPDEQRPAAAAPAPALSPAARTPSPPTLTAHCRGESCFGIDPKYAICREDAATYYTGHGHGIRVELRFSPTCQAAWGKMSGTSQGDVVRVTNNAGRSRHYTQQWGHDAHSTMVAALNPDDATACARTPRGEVCATVPAPAGTPTHPPHSAVAGRR</sequence>
<dbReference type="RefSeq" id="WP_047121450.1">
    <property type="nucleotide sequence ID" value="NZ_LN831790.1"/>
</dbReference>
<keyword evidence="2" id="KW-1133">Transmembrane helix</keyword>
<dbReference type="KEGG" id="sle:sle_03000"/>
<dbReference type="InterPro" id="IPR001387">
    <property type="entry name" value="Cro/C1-type_HTH"/>
</dbReference>
<evidence type="ECO:0000313" key="4">
    <source>
        <dbReference type="Proteomes" id="UP000035016"/>
    </source>
</evidence>
<accession>A0A0F7VQN1</accession>
<proteinExistence type="predicted"/>
<dbReference type="Pfam" id="PF10901">
    <property type="entry name" value="DUF2690"/>
    <property type="match status" value="1"/>
</dbReference>
<feature type="compositionally biased region" description="Low complexity" evidence="1">
    <location>
        <begin position="121"/>
        <end position="142"/>
    </location>
</feature>
<keyword evidence="2" id="KW-0472">Membrane</keyword>
<feature type="transmembrane region" description="Helical" evidence="2">
    <location>
        <begin position="178"/>
        <end position="199"/>
    </location>
</feature>
<feature type="compositionally biased region" description="Low complexity" evidence="1">
    <location>
        <begin position="215"/>
        <end position="235"/>
    </location>
</feature>
<reference evidence="3 4" key="1">
    <citation type="submission" date="2015-02" db="EMBL/GenBank/DDBJ databases">
        <authorList>
            <person name="Gomez-Escribano P.J."/>
        </authorList>
    </citation>
    <scope>NUCLEOTIDE SEQUENCE [LARGE SCALE GENOMIC DNA]</scope>
    <source>
        <strain evidence="4">C34 (DSM 42122 / NRRL B-24963)</strain>
    </source>
</reference>
<gene>
    <name evidence="3" type="primary">sle_03000</name>
</gene>